<comment type="caution">
    <text evidence="2">The sequence shown here is derived from an EMBL/GenBank/DDBJ whole genome shotgun (WGS) entry which is preliminary data.</text>
</comment>
<dbReference type="RefSeq" id="WP_211041078.1">
    <property type="nucleotide sequence ID" value="NZ_JAELVF020000001.1"/>
</dbReference>
<dbReference type="CDD" id="cd00093">
    <property type="entry name" value="HTH_XRE"/>
    <property type="match status" value="1"/>
</dbReference>
<dbReference type="SUPFAM" id="SSF47413">
    <property type="entry name" value="lambda repressor-like DNA-binding domains"/>
    <property type="match status" value="1"/>
</dbReference>
<dbReference type="Pfam" id="PF19054">
    <property type="entry name" value="DUF5753"/>
    <property type="match status" value="1"/>
</dbReference>
<protein>
    <submittedName>
        <fullName evidence="2">Helix-turn-helix domain-containing protein</fullName>
    </submittedName>
</protein>
<sequence length="294" mass="32401">MAEKATGSTVPRRQLGRHLRELRNKARLTVKAAAQQLEWSEAKMWRIETGQTSLRSHDVALMCQVYGAPEALSAALMGLAKETKARGWWHSYGDVIPEGFDVYIGLEGAAASLATYESDLVPGLLQTPDYARAVIQTLSDEDEEEIERRVRLRVERQTLLTRQTAPPTLSLVLSETALRRPAGSPSVMRAQCEHLVEASMQSNVMIRVVPLSAGPHPGVATGAFVILRFPTTGDGTDTEPPTVYADGYTGSLYLDKPSELEAYDKAFRGIWEAAHDEEASRRLMTEVARSYGQD</sequence>
<reference evidence="2" key="1">
    <citation type="submission" date="2021-06" db="EMBL/GenBank/DDBJ databases">
        <title>Sequencing of actinobacteria type strains.</title>
        <authorList>
            <person name="Nguyen G.-S."/>
            <person name="Wentzel A."/>
        </authorList>
    </citation>
    <scope>NUCLEOTIDE SEQUENCE</scope>
    <source>
        <strain evidence="2">P38-E01</strain>
    </source>
</reference>
<dbReference type="AlphaFoldDB" id="A0A949JD09"/>
<keyword evidence="3" id="KW-1185">Reference proteome</keyword>
<feature type="domain" description="HTH cro/C1-type" evidence="1">
    <location>
        <begin position="19"/>
        <end position="72"/>
    </location>
</feature>
<dbReference type="InterPro" id="IPR043917">
    <property type="entry name" value="DUF5753"/>
</dbReference>
<dbReference type="InterPro" id="IPR001387">
    <property type="entry name" value="Cro/C1-type_HTH"/>
</dbReference>
<accession>A0A949JD09</accession>
<name>A0A949JD09_9ACTN</name>
<evidence type="ECO:0000313" key="3">
    <source>
        <dbReference type="Proteomes" id="UP000694501"/>
    </source>
</evidence>
<dbReference type="Pfam" id="PF13560">
    <property type="entry name" value="HTH_31"/>
    <property type="match status" value="1"/>
</dbReference>
<evidence type="ECO:0000313" key="2">
    <source>
        <dbReference type="EMBL" id="MBU7597626.1"/>
    </source>
</evidence>
<dbReference type="GO" id="GO:0003677">
    <property type="term" value="F:DNA binding"/>
    <property type="evidence" value="ECO:0007669"/>
    <property type="project" value="InterPro"/>
</dbReference>
<dbReference type="InterPro" id="IPR010982">
    <property type="entry name" value="Lambda_DNA-bd_dom_sf"/>
</dbReference>
<dbReference type="Gene3D" id="1.10.260.40">
    <property type="entry name" value="lambda repressor-like DNA-binding domains"/>
    <property type="match status" value="1"/>
</dbReference>
<evidence type="ECO:0000259" key="1">
    <source>
        <dbReference type="PROSITE" id="PS50943"/>
    </source>
</evidence>
<proteinExistence type="predicted"/>
<dbReference type="EMBL" id="JAELVF020000001">
    <property type="protein sequence ID" value="MBU7597626.1"/>
    <property type="molecule type" value="Genomic_DNA"/>
</dbReference>
<dbReference type="Proteomes" id="UP000694501">
    <property type="component" value="Unassembled WGS sequence"/>
</dbReference>
<dbReference type="PROSITE" id="PS50943">
    <property type="entry name" value="HTH_CROC1"/>
    <property type="match status" value="1"/>
</dbReference>
<organism evidence="2 3">
    <name type="scientific">Streptomyces tardus</name>
    <dbReference type="NCBI Taxonomy" id="2780544"/>
    <lineage>
        <taxon>Bacteria</taxon>
        <taxon>Bacillati</taxon>
        <taxon>Actinomycetota</taxon>
        <taxon>Actinomycetes</taxon>
        <taxon>Kitasatosporales</taxon>
        <taxon>Streptomycetaceae</taxon>
        <taxon>Streptomyces</taxon>
    </lineage>
</organism>
<gene>
    <name evidence="2" type="ORF">JGS22_008325</name>
</gene>